<dbReference type="PANTHER" id="PTHR24379:SF121">
    <property type="entry name" value="C2H2-TYPE DOMAIN-CONTAINING PROTEIN"/>
    <property type="match status" value="1"/>
</dbReference>
<feature type="region of interest" description="Disordered" evidence="6">
    <location>
        <begin position="742"/>
        <end position="764"/>
    </location>
</feature>
<feature type="domain" description="C2H2-type" evidence="7">
    <location>
        <begin position="255"/>
        <end position="277"/>
    </location>
</feature>
<keyword evidence="4" id="KW-0862">Zinc</keyword>
<feature type="compositionally biased region" description="Basic and acidic residues" evidence="6">
    <location>
        <begin position="708"/>
        <end position="722"/>
    </location>
</feature>
<keyword evidence="1" id="KW-0479">Metal-binding</keyword>
<sequence>MESAHDVKPRLAEAASRLSSKEIPCIFCKKLWESRLTIINDKKDILGALDALGVKYESIPGVMDYACYKCVYRINVIIDFRRLLERNINKTRANYYYALGNKDMCRKFLVSNDANISNTVNSASSDCLNLLITDVRSEREPERTADFLFDCFNDPDMYSLHYTQDRDENALNTQSRLLEPMFETEFADANNGGMRRGDSKYKNYNNLNDSKYNYKCQFCTKTYKRVYYLKKHERKHRAQLLRKDSTRSVALSHTFRCERCHDVFESKVLLKNHQLSHRHRIKCSYCTAEFYLRHDLDLHEAKCYGEISAKDDAVSVRTYYTRSRTKPRTSLVESENESSDCDTLYKERMRNVDDWVENVDVNYDPDNITINTRHDDDNMSVSSRAFSFVSAFSRASTAATGTSYTDTERSSMISARVEERVTYEKPKFNKKLLSTKSSVYGGAKRTRNEVNRAEQLELLDNFLNSQSDNEYSTPNWQRIRNRAKRENKAKANKEGESRPIYYCQYSKCYFFHESLLGIMDHDIEVHLQLPLYRCTECSLRFTRPNYLQCHKMDHPAKHHPCHLCNNTFEYIHELKYHLELHAIRSHKCPFCPRSFLKETELESHIAEKSHLNMGGFPVEHHRLFDDSSGCEGENPTVLSENCPENSGDSKTYQIYYRPQVDTLVPRMKYERVRWKLAQALGYSSGINQLAEVEPVARDGTNELPIEENLSKETTAEKNDESTKVPAGDISSQEVPAVDISSKEVPADDISSKEVPAGDISSKEVPADVISSKEVPADVISSKEVPAGVISSEVVPPGDLPSKEVPVDDISEAEADKTEQRPETPVDFEALELFSTDAIEVEEVDDDDDNNNEMEKADNITLSRKRKREQWAKTLKFPKLSPSLLGPSLPSYSSICESKTRARRTRLRILPLPNNSQPSRFPL</sequence>
<dbReference type="OrthoDB" id="8069632at2759"/>
<feature type="region of interest" description="Disordered" evidence="6">
    <location>
        <begin position="789"/>
        <end position="864"/>
    </location>
</feature>
<feature type="domain" description="C2H2-type" evidence="7">
    <location>
        <begin position="532"/>
        <end position="559"/>
    </location>
</feature>
<dbReference type="InParanoid" id="A0A7R8YX75"/>
<dbReference type="SUPFAM" id="SSF57667">
    <property type="entry name" value="beta-beta-alpha zinc fingers"/>
    <property type="match status" value="1"/>
</dbReference>
<dbReference type="GO" id="GO:0008270">
    <property type="term" value="F:zinc ion binding"/>
    <property type="evidence" value="ECO:0007669"/>
    <property type="project" value="UniProtKB-KW"/>
</dbReference>
<dbReference type="PANTHER" id="PTHR24379">
    <property type="entry name" value="KRAB AND ZINC FINGER DOMAIN-CONTAINING"/>
    <property type="match status" value="1"/>
</dbReference>
<dbReference type="Proteomes" id="UP000594454">
    <property type="component" value="Chromosome 4"/>
</dbReference>
<feature type="domain" description="C2H2-type" evidence="7">
    <location>
        <begin position="559"/>
        <end position="582"/>
    </location>
</feature>
<evidence type="ECO:0000313" key="9">
    <source>
        <dbReference type="Proteomes" id="UP000594454"/>
    </source>
</evidence>
<dbReference type="PROSITE" id="PS50157">
    <property type="entry name" value="ZINC_FINGER_C2H2_2"/>
    <property type="match status" value="5"/>
</dbReference>
<keyword evidence="3 5" id="KW-0863">Zinc-finger</keyword>
<evidence type="ECO:0000256" key="2">
    <source>
        <dbReference type="ARBA" id="ARBA00022737"/>
    </source>
</evidence>
<dbReference type="InterPro" id="IPR013087">
    <property type="entry name" value="Znf_C2H2_type"/>
</dbReference>
<dbReference type="Pfam" id="PF00096">
    <property type="entry name" value="zf-C2H2"/>
    <property type="match status" value="1"/>
</dbReference>
<dbReference type="InterPro" id="IPR036236">
    <property type="entry name" value="Znf_C2H2_sf"/>
</dbReference>
<feature type="region of interest" description="Disordered" evidence="6">
    <location>
        <begin position="699"/>
        <end position="729"/>
    </location>
</feature>
<dbReference type="AlphaFoldDB" id="A0A7R8YX75"/>
<keyword evidence="2" id="KW-0677">Repeat</keyword>
<dbReference type="SMART" id="SM00355">
    <property type="entry name" value="ZnF_C2H2"/>
    <property type="match status" value="7"/>
</dbReference>
<feature type="compositionally biased region" description="Basic and acidic residues" evidence="6">
    <location>
        <begin position="813"/>
        <end position="823"/>
    </location>
</feature>
<evidence type="ECO:0000313" key="8">
    <source>
        <dbReference type="EMBL" id="CAD7088145.1"/>
    </source>
</evidence>
<dbReference type="PROSITE" id="PS00028">
    <property type="entry name" value="ZINC_FINGER_C2H2_1"/>
    <property type="match status" value="4"/>
</dbReference>
<dbReference type="EMBL" id="LR899012">
    <property type="protein sequence ID" value="CAD7088145.1"/>
    <property type="molecule type" value="Genomic_DNA"/>
</dbReference>
<dbReference type="Gene3D" id="3.30.160.60">
    <property type="entry name" value="Classic Zinc Finger"/>
    <property type="match status" value="2"/>
</dbReference>
<feature type="domain" description="C2H2-type" evidence="7">
    <location>
        <begin position="586"/>
        <end position="610"/>
    </location>
</feature>
<feature type="compositionally biased region" description="Basic and acidic residues" evidence="6">
    <location>
        <begin position="742"/>
        <end position="751"/>
    </location>
</feature>
<gene>
    <name evidence="8" type="ORF">HERILL_LOCUS10796</name>
</gene>
<evidence type="ECO:0000256" key="4">
    <source>
        <dbReference type="ARBA" id="ARBA00022833"/>
    </source>
</evidence>
<keyword evidence="9" id="KW-1185">Reference proteome</keyword>
<evidence type="ECO:0000256" key="1">
    <source>
        <dbReference type="ARBA" id="ARBA00022723"/>
    </source>
</evidence>
<feature type="compositionally biased region" description="Acidic residues" evidence="6">
    <location>
        <begin position="838"/>
        <end position="851"/>
    </location>
</feature>
<reference evidence="8 9" key="1">
    <citation type="submission" date="2020-11" db="EMBL/GenBank/DDBJ databases">
        <authorList>
            <person name="Wallbank WR R."/>
            <person name="Pardo Diaz C."/>
            <person name="Kozak K."/>
            <person name="Martin S."/>
            <person name="Jiggins C."/>
            <person name="Moest M."/>
            <person name="Warren A I."/>
            <person name="Generalovic N T."/>
            <person name="Byers J.R.P. K."/>
            <person name="Montejo-Kovacevich G."/>
            <person name="Yen C E."/>
        </authorList>
    </citation>
    <scope>NUCLEOTIDE SEQUENCE [LARGE SCALE GENOMIC DNA]</scope>
</reference>
<name>A0A7R8YX75_HERIL</name>
<evidence type="ECO:0000259" key="7">
    <source>
        <dbReference type="PROSITE" id="PS50157"/>
    </source>
</evidence>
<accession>A0A7R8YX75</accession>
<organism evidence="8 9">
    <name type="scientific">Hermetia illucens</name>
    <name type="common">Black soldier fly</name>
    <dbReference type="NCBI Taxonomy" id="343691"/>
    <lineage>
        <taxon>Eukaryota</taxon>
        <taxon>Metazoa</taxon>
        <taxon>Ecdysozoa</taxon>
        <taxon>Arthropoda</taxon>
        <taxon>Hexapoda</taxon>
        <taxon>Insecta</taxon>
        <taxon>Pterygota</taxon>
        <taxon>Neoptera</taxon>
        <taxon>Endopterygota</taxon>
        <taxon>Diptera</taxon>
        <taxon>Brachycera</taxon>
        <taxon>Stratiomyomorpha</taxon>
        <taxon>Stratiomyidae</taxon>
        <taxon>Hermetiinae</taxon>
        <taxon>Hermetia</taxon>
    </lineage>
</organism>
<evidence type="ECO:0000256" key="3">
    <source>
        <dbReference type="ARBA" id="ARBA00022771"/>
    </source>
</evidence>
<protein>
    <recommendedName>
        <fullName evidence="7">C2H2-type domain-containing protein</fullName>
    </recommendedName>
</protein>
<evidence type="ECO:0000256" key="6">
    <source>
        <dbReference type="SAM" id="MobiDB-lite"/>
    </source>
</evidence>
<evidence type="ECO:0000256" key="5">
    <source>
        <dbReference type="PROSITE-ProRule" id="PRU00042"/>
    </source>
</evidence>
<feature type="domain" description="C2H2-type" evidence="7">
    <location>
        <begin position="214"/>
        <end position="241"/>
    </location>
</feature>
<proteinExistence type="predicted"/>